<dbReference type="GO" id="GO:0035539">
    <property type="term" value="F:8-oxo-7,8-dihydrodeoxyguanosine triphosphate pyrophosphatase activity"/>
    <property type="evidence" value="ECO:0007669"/>
    <property type="project" value="UniProtKB-EC"/>
</dbReference>
<dbReference type="PANTHER" id="PTHR43736">
    <property type="entry name" value="ADP-RIBOSE PYROPHOSPHATASE"/>
    <property type="match status" value="1"/>
</dbReference>
<dbReference type="InterPro" id="IPR054105">
    <property type="entry name" value="WHD_NrtR"/>
</dbReference>
<dbReference type="Pfam" id="PF21906">
    <property type="entry name" value="WHD_NrtR"/>
    <property type="match status" value="1"/>
</dbReference>
<dbReference type="InterPro" id="IPR015797">
    <property type="entry name" value="NUDIX_hydrolase-like_dom_sf"/>
</dbReference>
<protein>
    <submittedName>
        <fullName evidence="2">8-oxo-dGTP diphosphatase</fullName>
        <ecNumber evidence="2">3.6.1.55</ecNumber>
    </submittedName>
</protein>
<dbReference type="PROSITE" id="PS51462">
    <property type="entry name" value="NUDIX"/>
    <property type="match status" value="1"/>
</dbReference>
<comment type="caution">
    <text evidence="2">The sequence shown here is derived from an EMBL/GenBank/DDBJ whole genome shotgun (WGS) entry which is preliminary data.</text>
</comment>
<evidence type="ECO:0000313" key="3">
    <source>
        <dbReference type="Proteomes" id="UP001516061"/>
    </source>
</evidence>
<dbReference type="CDD" id="cd18873">
    <property type="entry name" value="NUDIX_NadM_like"/>
    <property type="match status" value="1"/>
</dbReference>
<dbReference type="PANTHER" id="PTHR43736:SF4">
    <property type="entry name" value="SLR1690 PROTEIN"/>
    <property type="match status" value="1"/>
</dbReference>
<dbReference type="Proteomes" id="UP001516061">
    <property type="component" value="Unassembled WGS sequence"/>
</dbReference>
<keyword evidence="2" id="KW-0378">Hydrolase</keyword>
<evidence type="ECO:0000259" key="1">
    <source>
        <dbReference type="PROSITE" id="PS51462"/>
    </source>
</evidence>
<dbReference type="EMBL" id="JABSNM010000001">
    <property type="protein sequence ID" value="NRT54723.1"/>
    <property type="molecule type" value="Genomic_DNA"/>
</dbReference>
<dbReference type="InterPro" id="IPR036390">
    <property type="entry name" value="WH_DNA-bd_sf"/>
</dbReference>
<gene>
    <name evidence="2" type="ORF">HNQ01_000430</name>
</gene>
<sequence length="239" mass="25702">MPPPIPPSPPLEAAAAPILCTVDVVLLTLNPQLQVALLPRDRAPLAGALALPGGFIHADEDADPRAAAARMLRAKTGLDCPYLEQLATFGGPERDPRGWSISVAHVALVPADLLARGAAGLRWHPVDALPALAFDHAQIVAQAVARVRSKSQYSSLPVHLCGERFTLPQLQAVYEALLGEPLNKVSFRRRMEEMDLLEPIEGERTGGAHRPAQLWRLKDRRPGALTLTDRLLGPAVLAP</sequence>
<name>A0ABX2FXH5_9BURK</name>
<keyword evidence="3" id="KW-1185">Reference proteome</keyword>
<dbReference type="Pfam" id="PF00293">
    <property type="entry name" value="NUDIX"/>
    <property type="match status" value="1"/>
</dbReference>
<dbReference type="InterPro" id="IPR036388">
    <property type="entry name" value="WH-like_DNA-bd_sf"/>
</dbReference>
<dbReference type="Gene3D" id="1.10.10.10">
    <property type="entry name" value="Winged helix-like DNA-binding domain superfamily/Winged helix DNA-binding domain"/>
    <property type="match status" value="1"/>
</dbReference>
<dbReference type="InterPro" id="IPR000086">
    <property type="entry name" value="NUDIX_hydrolase_dom"/>
</dbReference>
<evidence type="ECO:0000313" key="2">
    <source>
        <dbReference type="EMBL" id="NRT54723.1"/>
    </source>
</evidence>
<accession>A0ABX2FXH5</accession>
<reference evidence="2 3" key="1">
    <citation type="submission" date="2020-05" db="EMBL/GenBank/DDBJ databases">
        <title>Genomic Encyclopedia of Type Strains, Phase IV (KMG-V): Genome sequencing to study the core and pangenomes of soil and plant-associated prokaryotes.</title>
        <authorList>
            <person name="Whitman W."/>
        </authorList>
    </citation>
    <scope>NUCLEOTIDE SEQUENCE [LARGE SCALE GENOMIC DNA]</scope>
    <source>
        <strain evidence="2 3">C29</strain>
    </source>
</reference>
<feature type="domain" description="Nudix hydrolase" evidence="1">
    <location>
        <begin position="9"/>
        <end position="146"/>
    </location>
</feature>
<dbReference type="EC" id="3.6.1.55" evidence="2"/>
<dbReference type="Gene3D" id="3.90.79.10">
    <property type="entry name" value="Nucleoside Triphosphate Pyrophosphohydrolase"/>
    <property type="match status" value="1"/>
</dbReference>
<organism evidence="2 3">
    <name type="scientific">Sphaerotilus uruguayifluvii</name>
    <dbReference type="NCBI Taxonomy" id="2735897"/>
    <lineage>
        <taxon>Bacteria</taxon>
        <taxon>Pseudomonadati</taxon>
        <taxon>Pseudomonadota</taxon>
        <taxon>Betaproteobacteria</taxon>
        <taxon>Burkholderiales</taxon>
        <taxon>Sphaerotilaceae</taxon>
        <taxon>Sphaerotilus</taxon>
    </lineage>
</organism>
<dbReference type="SUPFAM" id="SSF46785">
    <property type="entry name" value="Winged helix' DNA-binding domain"/>
    <property type="match status" value="1"/>
</dbReference>
<dbReference type="SUPFAM" id="SSF55811">
    <property type="entry name" value="Nudix"/>
    <property type="match status" value="1"/>
</dbReference>
<proteinExistence type="predicted"/>
<dbReference type="RefSeq" id="WP_173803645.1">
    <property type="nucleotide sequence ID" value="NZ_JABSNM010000001.1"/>
</dbReference>